<dbReference type="SUPFAM" id="SSF56349">
    <property type="entry name" value="DNA breaking-rejoining enzymes"/>
    <property type="match status" value="1"/>
</dbReference>
<accession>A0A926WJU0</accession>
<dbReference type="GO" id="GO:0015074">
    <property type="term" value="P:DNA integration"/>
    <property type="evidence" value="ECO:0007669"/>
    <property type="project" value="InterPro"/>
</dbReference>
<evidence type="ECO:0000313" key="3">
    <source>
        <dbReference type="EMBL" id="MBD2295154.1"/>
    </source>
</evidence>
<dbReference type="EMBL" id="JACJQU010000010">
    <property type="protein sequence ID" value="MBD2295154.1"/>
    <property type="molecule type" value="Genomic_DNA"/>
</dbReference>
<dbReference type="Proteomes" id="UP000662185">
    <property type="component" value="Unassembled WGS sequence"/>
</dbReference>
<dbReference type="Pfam" id="PF00589">
    <property type="entry name" value="Phage_integrase"/>
    <property type="match status" value="1"/>
</dbReference>
<evidence type="ECO:0000259" key="2">
    <source>
        <dbReference type="Pfam" id="PF00589"/>
    </source>
</evidence>
<keyword evidence="1" id="KW-0233">DNA recombination</keyword>
<proteinExistence type="predicted"/>
<protein>
    <submittedName>
        <fullName evidence="3">Tyrosine-type recombinase/integrase</fullName>
    </submittedName>
</protein>
<dbReference type="GO" id="GO:0006310">
    <property type="term" value="P:DNA recombination"/>
    <property type="evidence" value="ECO:0007669"/>
    <property type="project" value="UniProtKB-KW"/>
</dbReference>
<dbReference type="InterPro" id="IPR013762">
    <property type="entry name" value="Integrase-like_cat_sf"/>
</dbReference>
<name>A0A926WJU0_9NOST</name>
<feature type="domain" description="Tyr recombinase" evidence="2">
    <location>
        <begin position="7"/>
        <end position="51"/>
    </location>
</feature>
<dbReference type="Gene3D" id="1.10.443.10">
    <property type="entry name" value="Intergrase catalytic core"/>
    <property type="match status" value="1"/>
</dbReference>
<dbReference type="GO" id="GO:0003677">
    <property type="term" value="F:DNA binding"/>
    <property type="evidence" value="ECO:0007669"/>
    <property type="project" value="InterPro"/>
</dbReference>
<dbReference type="InterPro" id="IPR011010">
    <property type="entry name" value="DNA_brk_join_enz"/>
</dbReference>
<dbReference type="InterPro" id="IPR002104">
    <property type="entry name" value="Integrase_catalytic"/>
</dbReference>
<keyword evidence="4" id="KW-1185">Reference proteome</keyword>
<evidence type="ECO:0000256" key="1">
    <source>
        <dbReference type="ARBA" id="ARBA00023172"/>
    </source>
</evidence>
<gene>
    <name evidence="3" type="ORF">H6G06_17120</name>
</gene>
<reference evidence="4" key="1">
    <citation type="journal article" date="2020" name="ISME J.">
        <title>Comparative genomics reveals insights into cyanobacterial evolution and habitat adaptation.</title>
        <authorList>
            <person name="Chen M.Y."/>
            <person name="Teng W.K."/>
            <person name="Zhao L."/>
            <person name="Hu C.X."/>
            <person name="Zhou Y.K."/>
            <person name="Han B.P."/>
            <person name="Song L.R."/>
            <person name="Shu W.S."/>
        </authorList>
    </citation>
    <scope>NUCLEOTIDE SEQUENCE [LARGE SCALE GENOMIC DNA]</scope>
    <source>
        <strain evidence="4">FACHB-251</strain>
    </source>
</reference>
<sequence>MLHSRPAMILLMFRHGFRSAELVALKWSQIDLLESYIDIHRLKHGHDTVHPSLTKITFTKFSNTVPDILN</sequence>
<dbReference type="AlphaFoldDB" id="A0A926WJU0"/>
<comment type="caution">
    <text evidence="3">The sequence shown here is derived from an EMBL/GenBank/DDBJ whole genome shotgun (WGS) entry which is preliminary data.</text>
</comment>
<organism evidence="3 4">
    <name type="scientific">Anabaena sphaerica FACHB-251</name>
    <dbReference type="NCBI Taxonomy" id="2692883"/>
    <lineage>
        <taxon>Bacteria</taxon>
        <taxon>Bacillati</taxon>
        <taxon>Cyanobacteriota</taxon>
        <taxon>Cyanophyceae</taxon>
        <taxon>Nostocales</taxon>
        <taxon>Nostocaceae</taxon>
        <taxon>Anabaena</taxon>
    </lineage>
</organism>
<dbReference type="RefSeq" id="WP_190562250.1">
    <property type="nucleotide sequence ID" value="NZ_JACJQU010000010.1"/>
</dbReference>
<evidence type="ECO:0000313" key="4">
    <source>
        <dbReference type="Proteomes" id="UP000662185"/>
    </source>
</evidence>